<dbReference type="EMBL" id="BDGG01000002">
    <property type="protein sequence ID" value="GAU91929.1"/>
    <property type="molecule type" value="Genomic_DNA"/>
</dbReference>
<dbReference type="AlphaFoldDB" id="A0A1D1UQC8"/>
<keyword evidence="2" id="KW-1185">Reference proteome</keyword>
<reference evidence="1 2" key="1">
    <citation type="journal article" date="2016" name="Nat. Commun.">
        <title>Extremotolerant tardigrade genome and improved radiotolerance of human cultured cells by tardigrade-unique protein.</title>
        <authorList>
            <person name="Hashimoto T."/>
            <person name="Horikawa D.D."/>
            <person name="Saito Y."/>
            <person name="Kuwahara H."/>
            <person name="Kozuka-Hata H."/>
            <person name="Shin-I T."/>
            <person name="Minakuchi Y."/>
            <person name="Ohishi K."/>
            <person name="Motoyama A."/>
            <person name="Aizu T."/>
            <person name="Enomoto A."/>
            <person name="Kondo K."/>
            <person name="Tanaka S."/>
            <person name="Hara Y."/>
            <person name="Koshikawa S."/>
            <person name="Sagara H."/>
            <person name="Miura T."/>
            <person name="Yokobori S."/>
            <person name="Miyagawa K."/>
            <person name="Suzuki Y."/>
            <person name="Kubo T."/>
            <person name="Oyama M."/>
            <person name="Kohara Y."/>
            <person name="Fujiyama A."/>
            <person name="Arakawa K."/>
            <person name="Katayama T."/>
            <person name="Toyoda A."/>
            <person name="Kunieda T."/>
        </authorList>
    </citation>
    <scope>NUCLEOTIDE SEQUENCE [LARGE SCALE GENOMIC DNA]</scope>
    <source>
        <strain evidence="1 2">YOKOZUNA-1</strain>
    </source>
</reference>
<dbReference type="Proteomes" id="UP000186922">
    <property type="component" value="Unassembled WGS sequence"/>
</dbReference>
<organism evidence="1 2">
    <name type="scientific">Ramazzottius varieornatus</name>
    <name type="common">Water bear</name>
    <name type="synonym">Tardigrade</name>
    <dbReference type="NCBI Taxonomy" id="947166"/>
    <lineage>
        <taxon>Eukaryota</taxon>
        <taxon>Metazoa</taxon>
        <taxon>Ecdysozoa</taxon>
        <taxon>Tardigrada</taxon>
        <taxon>Eutardigrada</taxon>
        <taxon>Parachela</taxon>
        <taxon>Hypsibioidea</taxon>
        <taxon>Ramazzottiidae</taxon>
        <taxon>Ramazzottius</taxon>
    </lineage>
</organism>
<accession>A0A1D1UQC8</accession>
<protein>
    <submittedName>
        <fullName evidence="1">Uncharacterized protein</fullName>
    </submittedName>
</protein>
<evidence type="ECO:0000313" key="2">
    <source>
        <dbReference type="Proteomes" id="UP000186922"/>
    </source>
</evidence>
<feature type="non-terminal residue" evidence="1">
    <location>
        <position position="100"/>
    </location>
</feature>
<comment type="caution">
    <text evidence="1">The sequence shown here is derived from an EMBL/GenBank/DDBJ whole genome shotgun (WGS) entry which is preliminary data.</text>
</comment>
<sequence length="100" mass="11589">MWRSADCNHPQKVFLPRLERRRQISHGASHIVVGRGRSISAGQHECRHLIDILRAHKIRRNPQLDDKNQATCELHGWTQWLTDTNAAGRLKAGNFNCWFP</sequence>
<name>A0A1D1UQC8_RAMVA</name>
<evidence type="ECO:0000313" key="1">
    <source>
        <dbReference type="EMBL" id="GAU91929.1"/>
    </source>
</evidence>
<gene>
    <name evidence="1" type="primary">RvY_04087-1</name>
    <name evidence="1" type="synonym">RvY_04087.1</name>
    <name evidence="1" type="ORF">RvY_04087</name>
</gene>
<proteinExistence type="predicted"/>